<keyword evidence="2" id="KW-1185">Reference proteome</keyword>
<organism evidence="1 2">
    <name type="scientific">Clunio marinus</name>
    <dbReference type="NCBI Taxonomy" id="568069"/>
    <lineage>
        <taxon>Eukaryota</taxon>
        <taxon>Metazoa</taxon>
        <taxon>Ecdysozoa</taxon>
        <taxon>Arthropoda</taxon>
        <taxon>Hexapoda</taxon>
        <taxon>Insecta</taxon>
        <taxon>Pterygota</taxon>
        <taxon>Neoptera</taxon>
        <taxon>Endopterygota</taxon>
        <taxon>Diptera</taxon>
        <taxon>Nematocera</taxon>
        <taxon>Chironomoidea</taxon>
        <taxon>Chironomidae</taxon>
        <taxon>Clunio</taxon>
    </lineage>
</organism>
<gene>
    <name evidence="1" type="ORF">CLUMA_CG016728</name>
</gene>
<name>A0A1J1IVX4_9DIPT</name>
<evidence type="ECO:0000313" key="2">
    <source>
        <dbReference type="Proteomes" id="UP000183832"/>
    </source>
</evidence>
<sequence>MIPNMVLVNLIVLTHRLRPSNVKVIHNYCVIKKFRKCFDFKEKDEEGSCMSTTLETFLLAWYLDL</sequence>
<reference evidence="1 2" key="1">
    <citation type="submission" date="2015-04" db="EMBL/GenBank/DDBJ databases">
        <authorList>
            <person name="Syromyatnikov M.Y."/>
            <person name="Popov V.N."/>
        </authorList>
    </citation>
    <scope>NUCLEOTIDE SEQUENCE [LARGE SCALE GENOMIC DNA]</scope>
</reference>
<accession>A0A1J1IVX4</accession>
<proteinExistence type="predicted"/>
<protein>
    <submittedName>
        <fullName evidence="1">CLUMA_CG016728, isoform A</fullName>
    </submittedName>
</protein>
<evidence type="ECO:0000313" key="1">
    <source>
        <dbReference type="EMBL" id="CRL03286.1"/>
    </source>
</evidence>
<dbReference type="Proteomes" id="UP000183832">
    <property type="component" value="Unassembled WGS sequence"/>
</dbReference>
<dbReference type="EMBL" id="CVRI01000059">
    <property type="protein sequence ID" value="CRL03286.1"/>
    <property type="molecule type" value="Genomic_DNA"/>
</dbReference>
<dbReference type="AlphaFoldDB" id="A0A1J1IVX4"/>